<comment type="caution">
    <text evidence="1">The sequence shown here is derived from an EMBL/GenBank/DDBJ whole genome shotgun (WGS) entry which is preliminary data.</text>
</comment>
<protein>
    <submittedName>
        <fullName evidence="1">Uncharacterized protein</fullName>
    </submittedName>
</protein>
<proteinExistence type="predicted"/>
<dbReference type="AlphaFoldDB" id="A0A4Z2IWF9"/>
<accession>A0A4Z2IWF9</accession>
<keyword evidence="2" id="KW-1185">Reference proteome</keyword>
<evidence type="ECO:0000313" key="1">
    <source>
        <dbReference type="EMBL" id="TNN82319.1"/>
    </source>
</evidence>
<sequence length="59" mass="6323">MDSTLGSAPCQGRVDGQSFVKALLNVWTPNSLWVTVQSTVRPICHSFSIGAVLLRPSGH</sequence>
<organism evidence="1 2">
    <name type="scientific">Liparis tanakae</name>
    <name type="common">Tanaka's snailfish</name>
    <dbReference type="NCBI Taxonomy" id="230148"/>
    <lineage>
        <taxon>Eukaryota</taxon>
        <taxon>Metazoa</taxon>
        <taxon>Chordata</taxon>
        <taxon>Craniata</taxon>
        <taxon>Vertebrata</taxon>
        <taxon>Euteleostomi</taxon>
        <taxon>Actinopterygii</taxon>
        <taxon>Neopterygii</taxon>
        <taxon>Teleostei</taxon>
        <taxon>Neoteleostei</taxon>
        <taxon>Acanthomorphata</taxon>
        <taxon>Eupercaria</taxon>
        <taxon>Perciformes</taxon>
        <taxon>Cottioidei</taxon>
        <taxon>Cottales</taxon>
        <taxon>Liparidae</taxon>
        <taxon>Liparis</taxon>
    </lineage>
</organism>
<name>A0A4Z2IWF9_9TELE</name>
<dbReference type="Proteomes" id="UP000314294">
    <property type="component" value="Unassembled WGS sequence"/>
</dbReference>
<evidence type="ECO:0000313" key="2">
    <source>
        <dbReference type="Proteomes" id="UP000314294"/>
    </source>
</evidence>
<gene>
    <name evidence="1" type="ORF">EYF80_007440</name>
</gene>
<dbReference type="EMBL" id="SRLO01000040">
    <property type="protein sequence ID" value="TNN82319.1"/>
    <property type="molecule type" value="Genomic_DNA"/>
</dbReference>
<reference evidence="1 2" key="1">
    <citation type="submission" date="2019-03" db="EMBL/GenBank/DDBJ databases">
        <title>First draft genome of Liparis tanakae, snailfish: a comprehensive survey of snailfish specific genes.</title>
        <authorList>
            <person name="Kim W."/>
            <person name="Song I."/>
            <person name="Jeong J.-H."/>
            <person name="Kim D."/>
            <person name="Kim S."/>
            <person name="Ryu S."/>
            <person name="Song J.Y."/>
            <person name="Lee S.K."/>
        </authorList>
    </citation>
    <scope>NUCLEOTIDE SEQUENCE [LARGE SCALE GENOMIC DNA]</scope>
    <source>
        <tissue evidence="1">Muscle</tissue>
    </source>
</reference>